<accession>A0A1M7MX66</accession>
<name>A0A1M7MX66_9GAMM</name>
<keyword evidence="2" id="KW-1185">Reference proteome</keyword>
<dbReference type="AlphaFoldDB" id="A0A1M7MX66"/>
<dbReference type="Proteomes" id="UP000184305">
    <property type="component" value="Unassembled WGS sequence"/>
</dbReference>
<evidence type="ECO:0000313" key="2">
    <source>
        <dbReference type="Proteomes" id="UP000184305"/>
    </source>
</evidence>
<reference evidence="2" key="1">
    <citation type="submission" date="2016-11" db="EMBL/GenBank/DDBJ databases">
        <authorList>
            <person name="Varghese N."/>
            <person name="Submissions S."/>
        </authorList>
    </citation>
    <scope>NUCLEOTIDE SEQUENCE [LARGE SCALE GENOMIC DNA]</scope>
    <source>
        <strain evidence="2">CECT 8089</strain>
    </source>
</reference>
<organism evidence="1 2">
    <name type="scientific">Phytopseudomonas punonensis</name>
    <dbReference type="NCBI Taxonomy" id="1220495"/>
    <lineage>
        <taxon>Bacteria</taxon>
        <taxon>Pseudomonadati</taxon>
        <taxon>Pseudomonadota</taxon>
        <taxon>Gammaproteobacteria</taxon>
        <taxon>Pseudomonadales</taxon>
        <taxon>Pseudomonadaceae</taxon>
        <taxon>Phytopseudomonas</taxon>
    </lineage>
</organism>
<sequence length="74" mass="8138">MVCRLCTGCERQRQLNHPETQRPLQSMTLQRPSRYLLVPAQVGVAHILIAEQLLAGAGHADFPSDHHVGAITQA</sequence>
<gene>
    <name evidence="1" type="ORF">SAMN05216288_0133</name>
</gene>
<dbReference type="EMBL" id="FRBQ01000010">
    <property type="protein sequence ID" value="SHM95782.1"/>
    <property type="molecule type" value="Genomic_DNA"/>
</dbReference>
<proteinExistence type="predicted"/>
<evidence type="ECO:0000313" key="1">
    <source>
        <dbReference type="EMBL" id="SHM95782.1"/>
    </source>
</evidence>
<protein>
    <submittedName>
        <fullName evidence="1">Uncharacterized protein</fullName>
    </submittedName>
</protein>